<feature type="compositionally biased region" description="Basic residues" evidence="1">
    <location>
        <begin position="96"/>
        <end position="114"/>
    </location>
</feature>
<dbReference type="KEGG" id="ang:An04g01590"/>
<feature type="region of interest" description="Disordered" evidence="1">
    <location>
        <begin position="197"/>
        <end position="287"/>
    </location>
</feature>
<feature type="compositionally biased region" description="Low complexity" evidence="1">
    <location>
        <begin position="214"/>
        <end position="234"/>
    </location>
</feature>
<dbReference type="AlphaFoldDB" id="A0AAJ8BWR5"/>
<dbReference type="RefSeq" id="XP_059605259.1">
    <property type="nucleotide sequence ID" value="XM_059747330.1"/>
</dbReference>
<feature type="compositionally biased region" description="Acidic residues" evidence="1">
    <location>
        <begin position="306"/>
        <end position="316"/>
    </location>
</feature>
<feature type="compositionally biased region" description="Polar residues" evidence="1">
    <location>
        <begin position="197"/>
        <end position="213"/>
    </location>
</feature>
<name>A0AAJ8BWR5_ASPNG</name>
<dbReference type="InterPro" id="IPR025040">
    <property type="entry name" value="DUF3984"/>
</dbReference>
<feature type="compositionally biased region" description="Polar residues" evidence="1">
    <location>
        <begin position="71"/>
        <end position="86"/>
    </location>
</feature>
<dbReference type="Pfam" id="PF13136">
    <property type="entry name" value="DUF3984"/>
    <property type="match status" value="1"/>
</dbReference>
<evidence type="ECO:0000256" key="1">
    <source>
        <dbReference type="SAM" id="MobiDB-lite"/>
    </source>
</evidence>
<organism evidence="2">
    <name type="scientific">Aspergillus niger</name>
    <dbReference type="NCBI Taxonomy" id="5061"/>
    <lineage>
        <taxon>Eukaryota</taxon>
        <taxon>Fungi</taxon>
        <taxon>Dikarya</taxon>
        <taxon>Ascomycota</taxon>
        <taxon>Pezizomycotina</taxon>
        <taxon>Eurotiomycetes</taxon>
        <taxon>Eurotiomycetidae</taxon>
        <taxon>Eurotiales</taxon>
        <taxon>Aspergillaceae</taxon>
        <taxon>Aspergillus</taxon>
        <taxon>Aspergillus subgen. Circumdati</taxon>
    </lineage>
</organism>
<proteinExistence type="predicted"/>
<gene>
    <name evidence="2" type="ORF">An04g01590</name>
</gene>
<protein>
    <submittedName>
        <fullName evidence="2">Uncharacterized protein</fullName>
    </submittedName>
</protein>
<feature type="compositionally biased region" description="Basic residues" evidence="1">
    <location>
        <begin position="235"/>
        <end position="246"/>
    </location>
</feature>
<feature type="compositionally biased region" description="Polar residues" evidence="1">
    <location>
        <begin position="317"/>
        <end position="326"/>
    </location>
</feature>
<evidence type="ECO:0000313" key="2">
    <source>
        <dbReference type="RefSeq" id="XP_059605259.1"/>
    </source>
</evidence>
<feature type="region of interest" description="Disordered" evidence="1">
    <location>
        <begin position="305"/>
        <end position="335"/>
    </location>
</feature>
<dbReference type="GeneID" id="4990563"/>
<accession>A0AAJ8BWR5</accession>
<sequence length="443" mass="49890">MDVSVPCPRSTHTHSLTPHHHQSSQSQSGFRSRRSYPTLHHVSLSPLNPRFPIDDDTDAPDYFSPRHEITGTPSTTRTSYLSSFSVPGTPGVLSHSHSRSGSRVRRHSRSKSSTRIHSSDTNLQSRSVASPLHHQQNEELRRSRTRSSRRHPDAVHHHHNPDTEWMLRAGIALASSTREEKGQSWLVKRQSSTSLVSDSHQIDLDSQQHQQPWTSRSSTRRSQSGISTPAAYSRRASRSRPTSRRSSRPDLAMTSLDICRFSGRREIPTTTSSSGIHTPLEEEQSRHMLPDFVDERIRAEMANIASEEDEGEEEDNLSFTSTSDSLHASEDELDEQEFQRLTRERGFGLGSWIDRMVEWTLFGVDDWPLSTTTTTAPPAVTSVETIDHDPQSLMHENIHSQETDTISIATESDIASICEEKPGTRGGWEDAGWLFRVVKRALS</sequence>
<reference evidence="2" key="2">
    <citation type="submission" date="2025-08" db="UniProtKB">
        <authorList>
            <consortium name="RefSeq"/>
        </authorList>
    </citation>
    <scope>IDENTIFICATION</scope>
</reference>
<reference evidence="2" key="1">
    <citation type="submission" date="2025-02" db="EMBL/GenBank/DDBJ databases">
        <authorList>
            <consortium name="NCBI Genome Project"/>
        </authorList>
    </citation>
    <scope>NUCLEOTIDE SEQUENCE</scope>
</reference>
<feature type="region of interest" description="Disordered" evidence="1">
    <location>
        <begin position="1"/>
        <end position="163"/>
    </location>
</feature>